<evidence type="ECO:0000313" key="8">
    <source>
        <dbReference type="EMBL" id="REH97189.1"/>
    </source>
</evidence>
<dbReference type="SUPFAM" id="SSF88723">
    <property type="entry name" value="PIN domain-like"/>
    <property type="match status" value="1"/>
</dbReference>
<evidence type="ECO:0000256" key="2">
    <source>
        <dbReference type="ARBA" id="ARBA00022722"/>
    </source>
</evidence>
<evidence type="ECO:0000313" key="10">
    <source>
        <dbReference type="Proteomes" id="UP000256337"/>
    </source>
</evidence>
<comment type="caution">
    <text evidence="8">The sequence shown here is derived from an EMBL/GenBank/DDBJ whole genome shotgun (WGS) entry which is preliminary data.</text>
</comment>
<dbReference type="Pfam" id="PF01938">
    <property type="entry name" value="TRAM"/>
    <property type="match status" value="1"/>
</dbReference>
<reference evidence="10 11" key="1">
    <citation type="journal article" date="2018" name="Vet. Microbiol.">
        <title>Characterisation of Staphylococcus felis isolated from cats using whole genome sequencing.</title>
        <authorList>
            <person name="Worthing K."/>
            <person name="Pang S."/>
            <person name="Trott D.J."/>
            <person name="Abraham S."/>
            <person name="Coombs G.W."/>
            <person name="Jordan D."/>
            <person name="McIntyre L."/>
            <person name="Davies M.R."/>
            <person name="Norris J."/>
        </authorList>
    </citation>
    <scope>NUCLEOTIDE SEQUENCE [LARGE SCALE GENOMIC DNA]</scope>
    <source>
        <strain evidence="9 10">F25</strain>
        <strain evidence="8 11">F9</strain>
    </source>
</reference>
<reference evidence="7 12" key="2">
    <citation type="submission" date="2020-12" db="EMBL/GenBank/DDBJ databases">
        <title>Genomic analysis of Staphylococcus felis from a cat with skin infection.</title>
        <authorList>
            <person name="Aslantas O."/>
            <person name="Keskin O."/>
            <person name="Buyukaltay K."/>
            <person name="Gullu Yucetepe A."/>
        </authorList>
    </citation>
    <scope>NUCLEOTIDE SEQUENCE [LARGE SCALE GENOMIC DNA]</scope>
    <source>
        <strain evidence="7 12">HARRANVET</strain>
    </source>
</reference>
<dbReference type="GO" id="GO:0016787">
    <property type="term" value="F:hydrolase activity"/>
    <property type="evidence" value="ECO:0007669"/>
    <property type="project" value="UniProtKB-KW"/>
</dbReference>
<dbReference type="EMBL" id="QKYD01000057">
    <property type="protein sequence ID" value="REI23680.1"/>
    <property type="molecule type" value="Genomic_DNA"/>
</dbReference>
<dbReference type="Gene3D" id="3.40.50.1010">
    <property type="entry name" value="5'-nuclease"/>
    <property type="match status" value="1"/>
</dbReference>
<dbReference type="AlphaFoldDB" id="A0A2K3ZLM9"/>
<feature type="transmembrane region" description="Helical" evidence="5">
    <location>
        <begin position="44"/>
        <end position="62"/>
    </location>
</feature>
<evidence type="ECO:0000313" key="12">
    <source>
        <dbReference type="Proteomes" id="UP000597038"/>
    </source>
</evidence>
<dbReference type="InterPro" id="IPR052041">
    <property type="entry name" value="Nucleic_acid_metab_PIN/TRAM"/>
</dbReference>
<feature type="transmembrane region" description="Helical" evidence="5">
    <location>
        <begin position="83"/>
        <end position="104"/>
    </location>
</feature>
<dbReference type="Proteomes" id="UP000256337">
    <property type="component" value="Unassembled WGS sequence"/>
</dbReference>
<feature type="transmembrane region" description="Helical" evidence="5">
    <location>
        <begin position="110"/>
        <end position="129"/>
    </location>
</feature>
<accession>A0A2K3ZLM9</accession>
<dbReference type="Proteomes" id="UP000597038">
    <property type="component" value="Unassembled WGS sequence"/>
</dbReference>
<dbReference type="PANTHER" id="PTHR11603:SF147">
    <property type="entry name" value="MEMBRANE PROTEIN"/>
    <property type="match status" value="1"/>
</dbReference>
<dbReference type="Pfam" id="PF01850">
    <property type="entry name" value="PIN"/>
    <property type="match status" value="1"/>
</dbReference>
<keyword evidence="2" id="KW-0540">Nuclease</keyword>
<dbReference type="InterPro" id="IPR029060">
    <property type="entry name" value="PIN-like_dom_sf"/>
</dbReference>
<dbReference type="KEGG" id="sfq:C7J90_02015"/>
<keyword evidence="5" id="KW-1133">Transmembrane helix</keyword>
<dbReference type="OrthoDB" id="9780734at2"/>
<dbReference type="GO" id="GO:0004518">
    <property type="term" value="F:nuclease activity"/>
    <property type="evidence" value="ECO:0007669"/>
    <property type="project" value="UniProtKB-KW"/>
</dbReference>
<evidence type="ECO:0000313" key="7">
    <source>
        <dbReference type="EMBL" id="MBH9581816.1"/>
    </source>
</evidence>
<keyword evidence="4" id="KW-0460">Magnesium</keyword>
<evidence type="ECO:0000259" key="6">
    <source>
        <dbReference type="PROSITE" id="PS50926"/>
    </source>
</evidence>
<proteinExistence type="predicted"/>
<dbReference type="RefSeq" id="WP_103207173.1">
    <property type="nucleotide sequence ID" value="NZ_CAJUZQ010000017.1"/>
</dbReference>
<evidence type="ECO:0000256" key="3">
    <source>
        <dbReference type="ARBA" id="ARBA00022801"/>
    </source>
</evidence>
<sequence>MKLVKLLVIIAFIAIGSVLGVFLIPEILTDFHLSHPVILENNYISALIGMVVLFLLLGWLIPKIACGIKELEQMILSYSAIEIIFATIGLVIGLVISVMVSFILELIGGGFLNHIVLIIVTLLLCYLGFQFGLKKRDEMLLFLPENMARSMSINARNAVPKIIDTSAIIDGRILNVIKTGFIDGELLIPQGVINELQIIADANDSVKRDKGRRGLDILNAIHVSQHPTRIIHPQKDHHHIDDLLIKLAKHYRAHLITTDYNLNRVSNIQGIKVLNVNDLSNAIRPELHQGEQFDLLITKVGKEPGQGVGYFDDGTMVVVDDAKKHINETLRLEVVSILQTASGRIIFAKKVDAQK</sequence>
<dbReference type="CDD" id="cd09877">
    <property type="entry name" value="PIN_YacL-like"/>
    <property type="match status" value="1"/>
</dbReference>
<dbReference type="PANTHER" id="PTHR11603">
    <property type="entry name" value="AAA FAMILY ATPASE"/>
    <property type="match status" value="1"/>
</dbReference>
<name>A0A2K3ZLM9_9STAP</name>
<evidence type="ECO:0000256" key="4">
    <source>
        <dbReference type="ARBA" id="ARBA00022842"/>
    </source>
</evidence>
<feature type="domain" description="TRAM" evidence="6">
    <location>
        <begin position="286"/>
        <end position="347"/>
    </location>
</feature>
<organism evidence="8 11">
    <name type="scientific">Staphylococcus felis</name>
    <dbReference type="NCBI Taxonomy" id="46127"/>
    <lineage>
        <taxon>Bacteria</taxon>
        <taxon>Bacillati</taxon>
        <taxon>Bacillota</taxon>
        <taxon>Bacilli</taxon>
        <taxon>Bacillales</taxon>
        <taxon>Staphylococcaceae</taxon>
        <taxon>Staphylococcus</taxon>
    </lineage>
</organism>
<evidence type="ECO:0000256" key="5">
    <source>
        <dbReference type="SAM" id="Phobius"/>
    </source>
</evidence>
<dbReference type="PROSITE" id="PS50926">
    <property type="entry name" value="TRAM"/>
    <property type="match status" value="1"/>
</dbReference>
<keyword evidence="5" id="KW-0472">Membrane</keyword>
<evidence type="ECO:0000313" key="11">
    <source>
        <dbReference type="Proteomes" id="UP000256562"/>
    </source>
</evidence>
<dbReference type="SMART" id="SM00670">
    <property type="entry name" value="PINc"/>
    <property type="match status" value="1"/>
</dbReference>
<protein>
    <submittedName>
        <fullName evidence="8">PIN/TRAM domain-containing protein</fullName>
    </submittedName>
</protein>
<dbReference type="EMBL" id="QKXQ01000219">
    <property type="protein sequence ID" value="REH97189.1"/>
    <property type="molecule type" value="Genomic_DNA"/>
</dbReference>
<dbReference type="EMBL" id="JAEDAQ010000020">
    <property type="protein sequence ID" value="MBH9581816.1"/>
    <property type="molecule type" value="Genomic_DNA"/>
</dbReference>
<gene>
    <name evidence="9" type="ORF">DOS76_03410</name>
    <name evidence="8" type="ORF">DOS83_04625</name>
    <name evidence="7" type="ORF">I9026_10570</name>
</gene>
<evidence type="ECO:0000256" key="1">
    <source>
        <dbReference type="ARBA" id="ARBA00001946"/>
    </source>
</evidence>
<evidence type="ECO:0000313" key="9">
    <source>
        <dbReference type="EMBL" id="REI23680.1"/>
    </source>
</evidence>
<keyword evidence="12" id="KW-1185">Reference proteome</keyword>
<feature type="transmembrane region" description="Helical" evidence="5">
    <location>
        <begin position="7"/>
        <end position="24"/>
    </location>
</feature>
<dbReference type="GeneID" id="48056984"/>
<dbReference type="InterPro" id="IPR002792">
    <property type="entry name" value="TRAM_dom"/>
</dbReference>
<dbReference type="InterPro" id="IPR002716">
    <property type="entry name" value="PIN_dom"/>
</dbReference>
<dbReference type="Proteomes" id="UP000256562">
    <property type="component" value="Unassembled WGS sequence"/>
</dbReference>
<keyword evidence="3" id="KW-0378">Hydrolase</keyword>
<comment type="cofactor">
    <cofactor evidence="1">
        <name>Mg(2+)</name>
        <dbReference type="ChEBI" id="CHEBI:18420"/>
    </cofactor>
</comment>
<keyword evidence="5" id="KW-0812">Transmembrane</keyword>